<dbReference type="OrthoDB" id="3344688at2759"/>
<dbReference type="EMBL" id="AVOT02007595">
    <property type="protein sequence ID" value="MBW0484252.1"/>
    <property type="molecule type" value="Genomic_DNA"/>
</dbReference>
<accession>A0A9Q3CIC4</accession>
<proteinExistence type="predicted"/>
<dbReference type="Proteomes" id="UP000765509">
    <property type="component" value="Unassembled WGS sequence"/>
</dbReference>
<dbReference type="PANTHER" id="PTHR11439">
    <property type="entry name" value="GAG-POL-RELATED RETROTRANSPOSON"/>
    <property type="match status" value="1"/>
</dbReference>
<dbReference type="Pfam" id="PF07727">
    <property type="entry name" value="RVT_2"/>
    <property type="match status" value="1"/>
</dbReference>
<dbReference type="InterPro" id="IPR013103">
    <property type="entry name" value="RVT_2"/>
</dbReference>
<gene>
    <name evidence="2" type="ORF">O181_023967</name>
</gene>
<dbReference type="InterPro" id="IPR043502">
    <property type="entry name" value="DNA/RNA_pol_sf"/>
</dbReference>
<evidence type="ECO:0000313" key="3">
    <source>
        <dbReference type="Proteomes" id="UP000765509"/>
    </source>
</evidence>
<dbReference type="SUPFAM" id="SSF56672">
    <property type="entry name" value="DNA/RNA polymerases"/>
    <property type="match status" value="1"/>
</dbReference>
<evidence type="ECO:0000313" key="2">
    <source>
        <dbReference type="EMBL" id="MBW0484252.1"/>
    </source>
</evidence>
<evidence type="ECO:0000259" key="1">
    <source>
        <dbReference type="Pfam" id="PF07727"/>
    </source>
</evidence>
<keyword evidence="3" id="KW-1185">Reference proteome</keyword>
<sequence length="429" mass="49205">MNSLRFVLTYCANKNLELHQVDIKTAFLNGVPEEDVYMHCPLGYPHEKEEGTCLKLERWLYGLKQSPRCWYKCLSDNFKKLDFYPSQEDPCLFFNNKREDLCFVFVHVDDMIIGENAACVEDLKKEMKKVFVLDDMGEANFILGIKLERNREEKTITLSQSLYVDKLLNEYGMSQCHPVLTPMIPNSHLQPATDTNTCKDFNYRKAIGSLNYLAMCSRPDLAFITSALAQFLEKPSMDHVAAFKQVLRYLQGTRDFGLKLDGKKGLESLEGYCDSDWGSNFDGKSFSGHGIQCGGLIAWKTKKQPIVSLSSTEAELRSLSELTQDLLWLKRLMEEFNINPMINVRCDNQGAIALCHNPLYHHKTRHINIRLNWIRDNVLRKEIDLQYVPTTQMWADLFTKGLGRPKHQDFSAQLGLIAVSSKKACKSNN</sequence>
<feature type="domain" description="Reverse transcriptase Ty1/copia-type" evidence="1">
    <location>
        <begin position="2"/>
        <end position="184"/>
    </location>
</feature>
<protein>
    <recommendedName>
        <fullName evidence="1">Reverse transcriptase Ty1/copia-type domain-containing protein</fullName>
    </recommendedName>
</protein>
<comment type="caution">
    <text evidence="2">The sequence shown here is derived from an EMBL/GenBank/DDBJ whole genome shotgun (WGS) entry which is preliminary data.</text>
</comment>
<dbReference type="AlphaFoldDB" id="A0A9Q3CIC4"/>
<name>A0A9Q3CIC4_9BASI</name>
<dbReference type="PANTHER" id="PTHR11439:SF440">
    <property type="entry name" value="INTEGRASE CATALYTIC DOMAIN-CONTAINING PROTEIN"/>
    <property type="match status" value="1"/>
</dbReference>
<dbReference type="CDD" id="cd09272">
    <property type="entry name" value="RNase_HI_RT_Ty1"/>
    <property type="match status" value="1"/>
</dbReference>
<reference evidence="2" key="1">
    <citation type="submission" date="2021-03" db="EMBL/GenBank/DDBJ databases">
        <title>Draft genome sequence of rust myrtle Austropuccinia psidii MF-1, a brazilian biotype.</title>
        <authorList>
            <person name="Quecine M.C."/>
            <person name="Pachon D.M.R."/>
            <person name="Bonatelli M.L."/>
            <person name="Correr F.H."/>
            <person name="Franceschini L.M."/>
            <person name="Leite T.F."/>
            <person name="Margarido G.R.A."/>
            <person name="Almeida C.A."/>
            <person name="Ferrarezi J.A."/>
            <person name="Labate C.A."/>
        </authorList>
    </citation>
    <scope>NUCLEOTIDE SEQUENCE</scope>
    <source>
        <strain evidence="2">MF-1</strain>
    </source>
</reference>
<organism evidence="2 3">
    <name type="scientific">Austropuccinia psidii MF-1</name>
    <dbReference type="NCBI Taxonomy" id="1389203"/>
    <lineage>
        <taxon>Eukaryota</taxon>
        <taxon>Fungi</taxon>
        <taxon>Dikarya</taxon>
        <taxon>Basidiomycota</taxon>
        <taxon>Pucciniomycotina</taxon>
        <taxon>Pucciniomycetes</taxon>
        <taxon>Pucciniales</taxon>
        <taxon>Sphaerophragmiaceae</taxon>
        <taxon>Austropuccinia</taxon>
    </lineage>
</organism>